<dbReference type="InterPro" id="IPR027417">
    <property type="entry name" value="P-loop_NTPase"/>
</dbReference>
<evidence type="ECO:0000256" key="6">
    <source>
        <dbReference type="ARBA" id="ARBA00023136"/>
    </source>
</evidence>
<feature type="transmembrane region" description="Helical" evidence="7">
    <location>
        <begin position="261"/>
        <end position="282"/>
    </location>
</feature>
<evidence type="ECO:0000256" key="5">
    <source>
        <dbReference type="ARBA" id="ARBA00022989"/>
    </source>
</evidence>
<evidence type="ECO:0000256" key="4">
    <source>
        <dbReference type="ARBA" id="ARBA00022840"/>
    </source>
</evidence>
<dbReference type="Gene3D" id="1.20.1560.10">
    <property type="entry name" value="ABC transporter type 1, transmembrane domain"/>
    <property type="match status" value="1"/>
</dbReference>
<evidence type="ECO:0000313" key="10">
    <source>
        <dbReference type="EMBL" id="MBP2058351.1"/>
    </source>
</evidence>
<dbReference type="PANTHER" id="PTHR24221:SF654">
    <property type="entry name" value="ATP-BINDING CASSETTE SUB-FAMILY B MEMBER 6"/>
    <property type="match status" value="1"/>
</dbReference>
<dbReference type="Gene3D" id="3.40.50.300">
    <property type="entry name" value="P-loop containing nucleotide triphosphate hydrolases"/>
    <property type="match status" value="1"/>
</dbReference>
<dbReference type="PROSITE" id="PS50893">
    <property type="entry name" value="ABC_TRANSPORTER_2"/>
    <property type="match status" value="1"/>
</dbReference>
<feature type="transmembrane region" description="Helical" evidence="7">
    <location>
        <begin position="12"/>
        <end position="35"/>
    </location>
</feature>
<comment type="caution">
    <text evidence="10">The sequence shown here is derived from an EMBL/GenBank/DDBJ whole genome shotgun (WGS) entry which is preliminary data.</text>
</comment>
<dbReference type="PANTHER" id="PTHR24221">
    <property type="entry name" value="ATP-BINDING CASSETTE SUB-FAMILY B"/>
    <property type="match status" value="1"/>
</dbReference>
<dbReference type="PROSITE" id="PS00675">
    <property type="entry name" value="SIGMA54_INTERACT_1"/>
    <property type="match status" value="1"/>
</dbReference>
<keyword evidence="11" id="KW-1185">Reference proteome</keyword>
<feature type="domain" description="ABC transporter" evidence="8">
    <location>
        <begin position="322"/>
        <end position="529"/>
    </location>
</feature>
<evidence type="ECO:0000256" key="3">
    <source>
        <dbReference type="ARBA" id="ARBA00022741"/>
    </source>
</evidence>
<dbReference type="Pfam" id="PF00664">
    <property type="entry name" value="ABC_membrane"/>
    <property type="match status" value="1"/>
</dbReference>
<reference evidence="10 11" key="1">
    <citation type="submission" date="2021-03" db="EMBL/GenBank/DDBJ databases">
        <title>Genomic Encyclopedia of Type Strains, Phase IV (KMG-IV): sequencing the most valuable type-strain genomes for metagenomic binning, comparative biology and taxonomic classification.</title>
        <authorList>
            <person name="Goeker M."/>
        </authorList>
    </citation>
    <scope>NUCLEOTIDE SEQUENCE [LARGE SCALE GENOMIC DNA]</scope>
    <source>
        <strain evidence="10 11">DSM 101872</strain>
    </source>
</reference>
<evidence type="ECO:0000256" key="7">
    <source>
        <dbReference type="SAM" id="Phobius"/>
    </source>
</evidence>
<dbReference type="InterPro" id="IPR011527">
    <property type="entry name" value="ABC1_TM_dom"/>
</dbReference>
<protein>
    <submittedName>
        <fullName evidence="10">ABC-type bacteriocin/lantibiotic exporter with double-glycine peptidase domain</fullName>
    </submittedName>
</protein>
<feature type="transmembrane region" description="Helical" evidence="7">
    <location>
        <begin position="147"/>
        <end position="165"/>
    </location>
</feature>
<keyword evidence="6 7" id="KW-0472">Membrane</keyword>
<dbReference type="SMART" id="SM00382">
    <property type="entry name" value="AAA"/>
    <property type="match status" value="1"/>
</dbReference>
<dbReference type="EMBL" id="JAGGLU010000008">
    <property type="protein sequence ID" value="MBP2058351.1"/>
    <property type="molecule type" value="Genomic_DNA"/>
</dbReference>
<evidence type="ECO:0000259" key="8">
    <source>
        <dbReference type="PROSITE" id="PS50893"/>
    </source>
</evidence>
<keyword evidence="2 7" id="KW-0812">Transmembrane</keyword>
<feature type="domain" description="ABC transmembrane type-1" evidence="9">
    <location>
        <begin position="15"/>
        <end position="290"/>
    </location>
</feature>
<feature type="transmembrane region" description="Helical" evidence="7">
    <location>
        <begin position="47"/>
        <end position="75"/>
    </location>
</feature>
<proteinExistence type="predicted"/>
<dbReference type="Pfam" id="PF00005">
    <property type="entry name" value="ABC_tran"/>
    <property type="match status" value="1"/>
</dbReference>
<evidence type="ECO:0000313" key="11">
    <source>
        <dbReference type="Proteomes" id="UP001519292"/>
    </source>
</evidence>
<dbReference type="InterPro" id="IPR025662">
    <property type="entry name" value="Sigma_54_int_dom_ATP-bd_1"/>
</dbReference>
<evidence type="ECO:0000256" key="2">
    <source>
        <dbReference type="ARBA" id="ARBA00022692"/>
    </source>
</evidence>
<keyword evidence="3" id="KW-0547">Nucleotide-binding</keyword>
<feature type="transmembrane region" description="Helical" evidence="7">
    <location>
        <begin position="233"/>
        <end position="255"/>
    </location>
</feature>
<name>A0ABS4MG97_9LACO</name>
<dbReference type="SUPFAM" id="SSF90123">
    <property type="entry name" value="ABC transporter transmembrane region"/>
    <property type="match status" value="1"/>
</dbReference>
<keyword evidence="4" id="KW-0067">ATP-binding</keyword>
<keyword evidence="5 7" id="KW-1133">Transmembrane helix</keyword>
<dbReference type="InterPro" id="IPR003593">
    <property type="entry name" value="AAA+_ATPase"/>
</dbReference>
<feature type="transmembrane region" description="Helical" evidence="7">
    <location>
        <begin position="123"/>
        <end position="141"/>
    </location>
</feature>
<accession>A0ABS4MG97</accession>
<dbReference type="InterPro" id="IPR003439">
    <property type="entry name" value="ABC_transporter-like_ATP-bd"/>
</dbReference>
<gene>
    <name evidence="10" type="ORF">J2Z60_001530</name>
</gene>
<dbReference type="InterPro" id="IPR039421">
    <property type="entry name" value="Type_1_exporter"/>
</dbReference>
<evidence type="ECO:0000259" key="9">
    <source>
        <dbReference type="PROSITE" id="PS50929"/>
    </source>
</evidence>
<dbReference type="PROSITE" id="PS50929">
    <property type="entry name" value="ABC_TM1F"/>
    <property type="match status" value="1"/>
</dbReference>
<dbReference type="RefSeq" id="WP_209687089.1">
    <property type="nucleotide sequence ID" value="NZ_JAGGLU010000008.1"/>
</dbReference>
<dbReference type="InterPro" id="IPR036640">
    <property type="entry name" value="ABC1_TM_sf"/>
</dbReference>
<comment type="subcellular location">
    <subcellularLocation>
        <location evidence="1">Cell membrane</location>
        <topology evidence="1">Multi-pass membrane protein</topology>
    </subcellularLocation>
</comment>
<organism evidence="10 11">
    <name type="scientific">Lactobacillus colini</name>
    <dbReference type="NCBI Taxonomy" id="1819254"/>
    <lineage>
        <taxon>Bacteria</taxon>
        <taxon>Bacillati</taxon>
        <taxon>Bacillota</taxon>
        <taxon>Bacilli</taxon>
        <taxon>Lactobacillales</taxon>
        <taxon>Lactobacillaceae</taxon>
        <taxon>Lactobacillus</taxon>
    </lineage>
</organism>
<evidence type="ECO:0000256" key="1">
    <source>
        <dbReference type="ARBA" id="ARBA00004651"/>
    </source>
</evidence>
<dbReference type="Proteomes" id="UP001519292">
    <property type="component" value="Unassembled WGS sequence"/>
</dbReference>
<dbReference type="SUPFAM" id="SSF52540">
    <property type="entry name" value="P-loop containing nucleoside triphosphate hydrolases"/>
    <property type="match status" value="1"/>
</dbReference>
<sequence>MSIKNLFKYNIGLSLAVVFFMLIGSFALAAGNNLLTAIGNTLKGGHILIFIELLIVSTSATVGGGIIKYIAIYLYTKAQQNYIHHIREQITQHYWLKGANVAAAQNRLTNDIKMVSDSLLDPCLKILSCGLEIILSAIFVYSYSRLLLFLIIGLALIILILPKLLSKPVEKATSRLSNSNKKYLNIISNWINGLAVLQRYKRSNIFKSIFSKGSSKLEQATINLSKKTNEINAINYSVNILAQSIILTVTGILIINNIVEFGVFFSIGNFASTIFTNLVVVATNLTLLNSSHEVNESIKKQLDSHFENDSLSYSDMNNFELLSLNNLSFQASSSELIHYPDIEIKKGEKVLLLGDSGTGKSTLFKLILGLYQPTTGKIIFRNSNNEEIHPDPSEISYVPQEPILFPGTIEDNITLFNPKRHDEALYWASKFDLATDLEKFPKGINSQIDLDNNVYSGGQRQKIILARSKLYNSELLLIDEGTSAIDSKSTLKILKNLLDTDNTIIFIAHNLSPEILNMFDKKIYLKSSK</sequence>